<name>B0GA43_9FIRM</name>
<keyword evidence="1" id="KW-0812">Transmembrane</keyword>
<keyword evidence="1" id="KW-1133">Transmembrane helix</keyword>
<dbReference type="PaxDb" id="411461-DORFOR_03159"/>
<feature type="transmembrane region" description="Helical" evidence="1">
    <location>
        <begin position="12"/>
        <end position="32"/>
    </location>
</feature>
<comment type="caution">
    <text evidence="2">The sequence shown here is derived from an EMBL/GenBank/DDBJ whole genome shotgun (WGS) entry which is preliminary data.</text>
</comment>
<dbReference type="eggNOG" id="COG0577">
    <property type="taxonomic scope" value="Bacteria"/>
</dbReference>
<proteinExistence type="predicted"/>
<gene>
    <name evidence="2" type="ORF">DORFOR_03159</name>
</gene>
<protein>
    <submittedName>
        <fullName evidence="2">Uncharacterized protein</fullName>
    </submittedName>
</protein>
<evidence type="ECO:0000313" key="3">
    <source>
        <dbReference type="Proteomes" id="UP000005359"/>
    </source>
</evidence>
<dbReference type="GeneID" id="92863466"/>
<dbReference type="STRING" id="411461.DORFOR_03159"/>
<evidence type="ECO:0000313" key="2">
    <source>
        <dbReference type="EMBL" id="EDR45375.1"/>
    </source>
</evidence>
<keyword evidence="1" id="KW-0472">Membrane</keyword>
<reference evidence="2 3" key="1">
    <citation type="submission" date="2007-10" db="EMBL/GenBank/DDBJ databases">
        <title>Draft genome sequence of Dorea formicigenerans(ATCC 27755).</title>
        <authorList>
            <person name="Sudarsanam P."/>
            <person name="Ley R."/>
            <person name="Guruge J."/>
            <person name="Turnbaugh P.J."/>
            <person name="Mahowald M."/>
            <person name="Liep D."/>
            <person name="Gordon J."/>
        </authorList>
    </citation>
    <scope>NUCLEOTIDE SEQUENCE [LARGE SCALE GENOMIC DNA]</scope>
    <source>
        <strain evidence="2 3">ATCC 27755</strain>
    </source>
</reference>
<accession>B0GA43</accession>
<dbReference type="RefSeq" id="WP_005335768.1">
    <property type="nucleotide sequence ID" value="NZ_AAXA02000016.1"/>
</dbReference>
<evidence type="ECO:0000256" key="1">
    <source>
        <dbReference type="SAM" id="Phobius"/>
    </source>
</evidence>
<dbReference type="AlphaFoldDB" id="B0GA43"/>
<dbReference type="EMBL" id="AAXA02000016">
    <property type="protein sequence ID" value="EDR45375.1"/>
    <property type="molecule type" value="Genomic_DNA"/>
</dbReference>
<sequence length="271" mass="30529">MEQFTKDKKRTAVVLLSLAASLSVYLCIVTMLDSQAARTIVSNYMDTDMVIQNDTACKEKSEDSIPYGKEKDEYQNHPENFGSSLIGIDEQEFDYLNNSLEHPINKGDFRSGKACIVYRNGLDLADADIIGKNVTCALYEDQQTTKTFTIEGITDENYYTALLGYPPTIIACDQVVKTFANHPITLKTSIKYHKEYDRDTEQEILALLEENDNAKDFSWEPKIEDADEIEKAQGNMPQLGISLLVCTMVPVLTWIVLEKNGTVVERIKGVE</sequence>
<dbReference type="Proteomes" id="UP000005359">
    <property type="component" value="Unassembled WGS sequence"/>
</dbReference>
<organism evidence="2 3">
    <name type="scientific">Dorea formicigenerans ATCC 27755</name>
    <dbReference type="NCBI Taxonomy" id="411461"/>
    <lineage>
        <taxon>Bacteria</taxon>
        <taxon>Bacillati</taxon>
        <taxon>Bacillota</taxon>
        <taxon>Clostridia</taxon>
        <taxon>Lachnospirales</taxon>
        <taxon>Lachnospiraceae</taxon>
        <taxon>Dorea</taxon>
    </lineage>
</organism>
<reference evidence="2 3" key="2">
    <citation type="submission" date="2007-10" db="EMBL/GenBank/DDBJ databases">
        <authorList>
            <person name="Fulton L."/>
            <person name="Clifton S."/>
            <person name="Fulton B."/>
            <person name="Xu J."/>
            <person name="Minx P."/>
            <person name="Pepin K.H."/>
            <person name="Johnson M."/>
            <person name="Thiruvilangam P."/>
            <person name="Bhonagiri V."/>
            <person name="Nash W.E."/>
            <person name="Wang C."/>
            <person name="Mardis E.R."/>
            <person name="Wilson R.K."/>
        </authorList>
    </citation>
    <scope>NUCLEOTIDE SEQUENCE [LARGE SCALE GENOMIC DNA]</scope>
    <source>
        <strain evidence="2 3">ATCC 27755</strain>
    </source>
</reference>